<keyword evidence="3" id="KW-0611">Plant defense</keyword>
<dbReference type="SUPFAM" id="SSF52058">
    <property type="entry name" value="L domain-like"/>
    <property type="match status" value="2"/>
</dbReference>
<sequence length="1239" mass="140651">MAIFEIFLSAFFSTLFKKMASRELWDFVCQEGIEDQFEQWKKTLSKIQAVLADAEKKQIVSKVVTSWLEDLQDLAYDLDDLVDDFATEVLKRKLMAGTQASTSKAWNFIPTCCTNYEPSTVLFNAQMKSKIDAITSRLNNSFNQSSGLNLETIVETTSVQGAWRRPETTSLLNEPQIYGREQEKKRIIELLLEDNPSQSKFGVIPLVGMGGVGKTTLAQLVFNDEKVKEHFDMKAWVCVSDEFDIMRITKVILESVTSRKCEFTSLDKVQEQLINSFKGKKFLIVLDDIWNKNLGNWMALKSPFNHGAQGSKVLVTTRNKDIAMMMGTVKDLGVGLLSDADCWSLLEQHAFGNRSMDANPKLESIGREIAKKCGGLPLAARTIGGLLRCKEREDEWEVVLHSNIWNLSKDENDIVPALRLSFHYLPPHLKQCFAYCAILPKDYEFEENELILLWMAEGFIQQETGQQMEEVGAGHFQELVFRSFFLPSNSTILKFVMHDLINDLAYEVGKNSCFRLEDVLRNGEQHGSLMKARHASYMQGYKDGMDKFETFHKAKNLRTFLPFSLKNGTCYLTRSVTFDLLPKLSYLRELSLRNYAVEEIPSSIGNLKHLRYIDLSYSCIKSLPDSFGNLYNLQTLNLQGCSCLMKISFDMGNLANLRHLYFPPLEEMPLGIGKLTSLQILSSFFIRKGNGSRIKELGDLNHLRGTVCIFGLENIVDVEDARNAKLKNKLKLSKLSMLWNKTSSELRDQGVGAEMFDALRPPNNLRELDVEGYHGIRFPCWMGDPEFSRLVTVSLGFSKLQELSFVDMLEWEDWQTTEAVKKVQPFSHVIEVSKLNYPSLASVSMKEVPFPILSIDEMGKDLGHSSLASLDIGGFPIPNYFSNPGRDDEIIKEYENDGQEQQQLEVLPRLELLSIETCDKLDKLPQGLQNFMSLRDLIIHGCYNLVNFPEHGFPCTLRRLKIKQCDALRWLPIWNVQDSNLEELVVEFCVSLEYLIPSSGGLPLTLKHLSIWNCEKMFALLEEEEGLVNLPCIESFKISTCMSLKFLPDANLHNSGSNNLNRLTELYISNCGNLEHISQAWFTLPTNLTNLEISDCEKLLQKDLFSNMSLTCLKLLRIEGGFEVSCLRKKVNSFSNLTELHMGMMTTWMPPSEWGLDRLSSLEVLDLYGPIVIVESESKHMEVDKKWSSFPFHGMLLPASLTNLDIGMETEFKVEVEASGKVRDKNLVDLTGGVGKVAL</sequence>
<dbReference type="Proteomes" id="UP000836841">
    <property type="component" value="Unassembled WGS sequence"/>
</dbReference>
<feature type="domain" description="Disease resistance R13L4/SHOC-2-like LRR" evidence="9">
    <location>
        <begin position="583"/>
        <end position="802"/>
    </location>
</feature>
<evidence type="ECO:0000256" key="2">
    <source>
        <dbReference type="ARBA" id="ARBA00022741"/>
    </source>
</evidence>
<evidence type="ECO:0000256" key="4">
    <source>
        <dbReference type="ARBA" id="ARBA00022840"/>
    </source>
</evidence>
<evidence type="ECO:0000259" key="7">
    <source>
        <dbReference type="Pfam" id="PF23247"/>
    </source>
</evidence>
<feature type="domain" description="Disease resistance protein winged helix" evidence="8">
    <location>
        <begin position="438"/>
        <end position="505"/>
    </location>
</feature>
<dbReference type="FunFam" id="1.10.10.10:FF:000322">
    <property type="entry name" value="Probable disease resistance protein At1g63360"/>
    <property type="match status" value="1"/>
</dbReference>
<keyword evidence="1" id="KW-0677">Repeat</keyword>
<feature type="domain" description="Disease resistance protein At4g27190-like leucine-rich repeats" evidence="7">
    <location>
        <begin position="926"/>
        <end position="1072"/>
    </location>
</feature>
<evidence type="ECO:0008006" key="12">
    <source>
        <dbReference type="Google" id="ProtNLM"/>
    </source>
</evidence>
<keyword evidence="2" id="KW-0547">Nucleotide-binding</keyword>
<dbReference type="InterPro" id="IPR027417">
    <property type="entry name" value="P-loop_NTPase"/>
</dbReference>
<evidence type="ECO:0000259" key="6">
    <source>
        <dbReference type="Pfam" id="PF18052"/>
    </source>
</evidence>
<evidence type="ECO:0000313" key="11">
    <source>
        <dbReference type="Proteomes" id="UP000836841"/>
    </source>
</evidence>
<dbReference type="Gene3D" id="1.20.5.4130">
    <property type="match status" value="1"/>
</dbReference>
<dbReference type="InterPro" id="IPR036388">
    <property type="entry name" value="WH-like_DNA-bd_sf"/>
</dbReference>
<evidence type="ECO:0000313" key="10">
    <source>
        <dbReference type="EMBL" id="CAH2080457.1"/>
    </source>
</evidence>
<dbReference type="Pfam" id="PF00931">
    <property type="entry name" value="NB-ARC"/>
    <property type="match status" value="1"/>
</dbReference>
<comment type="caution">
    <text evidence="10">The sequence shown here is derived from an EMBL/GenBank/DDBJ whole genome shotgun (WGS) entry which is preliminary data.</text>
</comment>
<dbReference type="InterPro" id="IPR057135">
    <property type="entry name" value="At4g27190-like_LRR"/>
</dbReference>
<dbReference type="GO" id="GO:0005524">
    <property type="term" value="F:ATP binding"/>
    <property type="evidence" value="ECO:0007669"/>
    <property type="project" value="UniProtKB-KW"/>
</dbReference>
<proteinExistence type="predicted"/>
<dbReference type="Gene3D" id="1.10.10.10">
    <property type="entry name" value="Winged helix-like DNA-binding domain superfamily/Winged helix DNA-binding domain"/>
    <property type="match status" value="1"/>
</dbReference>
<organism evidence="10 11">
    <name type="scientific">Thlaspi arvense</name>
    <name type="common">Field penny-cress</name>
    <dbReference type="NCBI Taxonomy" id="13288"/>
    <lineage>
        <taxon>Eukaryota</taxon>
        <taxon>Viridiplantae</taxon>
        <taxon>Streptophyta</taxon>
        <taxon>Embryophyta</taxon>
        <taxon>Tracheophyta</taxon>
        <taxon>Spermatophyta</taxon>
        <taxon>Magnoliopsida</taxon>
        <taxon>eudicotyledons</taxon>
        <taxon>Gunneridae</taxon>
        <taxon>Pentapetalae</taxon>
        <taxon>rosids</taxon>
        <taxon>malvids</taxon>
        <taxon>Brassicales</taxon>
        <taxon>Brassicaceae</taxon>
        <taxon>Thlaspideae</taxon>
        <taxon>Thlaspi</taxon>
    </lineage>
</organism>
<dbReference type="EMBL" id="CAJVSB020000899">
    <property type="protein sequence ID" value="CAH2080457.1"/>
    <property type="molecule type" value="Genomic_DNA"/>
</dbReference>
<evidence type="ECO:0000256" key="3">
    <source>
        <dbReference type="ARBA" id="ARBA00022821"/>
    </source>
</evidence>
<dbReference type="InterPro" id="IPR058922">
    <property type="entry name" value="WHD_DRP"/>
</dbReference>
<dbReference type="InterPro" id="IPR032675">
    <property type="entry name" value="LRR_dom_sf"/>
</dbReference>
<dbReference type="InterPro" id="IPR042197">
    <property type="entry name" value="Apaf_helical"/>
</dbReference>
<dbReference type="InterPro" id="IPR041118">
    <property type="entry name" value="Rx_N"/>
</dbReference>
<dbReference type="Gene3D" id="3.80.10.10">
    <property type="entry name" value="Ribonuclease Inhibitor"/>
    <property type="match status" value="3"/>
</dbReference>
<accession>A0AAU9T7N2</accession>
<dbReference type="Pfam" id="PF23559">
    <property type="entry name" value="WHD_DRP"/>
    <property type="match status" value="1"/>
</dbReference>
<dbReference type="Gene3D" id="1.10.8.430">
    <property type="entry name" value="Helical domain of apoptotic protease-activating factors"/>
    <property type="match status" value="1"/>
</dbReference>
<dbReference type="InterPro" id="IPR055414">
    <property type="entry name" value="LRR_R13L4/SHOC2-like"/>
</dbReference>
<dbReference type="GO" id="GO:0006952">
    <property type="term" value="P:defense response"/>
    <property type="evidence" value="ECO:0007669"/>
    <property type="project" value="UniProtKB-KW"/>
</dbReference>
<reference evidence="10 11" key="1">
    <citation type="submission" date="2022-03" db="EMBL/GenBank/DDBJ databases">
        <authorList>
            <person name="Nunn A."/>
            <person name="Chopra R."/>
            <person name="Nunn A."/>
            <person name="Contreras Garrido A."/>
        </authorList>
    </citation>
    <scope>NUCLEOTIDE SEQUENCE [LARGE SCALE GENOMIC DNA]</scope>
</reference>
<feature type="domain" description="NB-ARC" evidence="5">
    <location>
        <begin position="181"/>
        <end position="354"/>
    </location>
</feature>
<dbReference type="Pfam" id="PF23247">
    <property type="entry name" value="LRR_RPS2"/>
    <property type="match status" value="1"/>
</dbReference>
<dbReference type="Pfam" id="PF18052">
    <property type="entry name" value="Rx_N"/>
    <property type="match status" value="1"/>
</dbReference>
<evidence type="ECO:0000259" key="5">
    <source>
        <dbReference type="Pfam" id="PF00931"/>
    </source>
</evidence>
<dbReference type="FunFam" id="3.40.50.300:FF:001091">
    <property type="entry name" value="Probable disease resistance protein At1g61300"/>
    <property type="match status" value="1"/>
</dbReference>
<dbReference type="PRINTS" id="PR00364">
    <property type="entry name" value="DISEASERSIST"/>
</dbReference>
<keyword evidence="11" id="KW-1185">Reference proteome</keyword>
<protein>
    <recommendedName>
        <fullName evidence="12">Disease resistance RPP13-like protein 1</fullName>
    </recommendedName>
</protein>
<name>A0AAU9T7N2_THLAR</name>
<dbReference type="PANTHER" id="PTHR36766:SF51">
    <property type="entry name" value="DISEASE RESISTANCE RPP13-LIKE PROTEIN 1"/>
    <property type="match status" value="1"/>
</dbReference>
<evidence type="ECO:0000259" key="9">
    <source>
        <dbReference type="Pfam" id="PF23598"/>
    </source>
</evidence>
<dbReference type="GO" id="GO:0051707">
    <property type="term" value="P:response to other organism"/>
    <property type="evidence" value="ECO:0007669"/>
    <property type="project" value="UniProtKB-ARBA"/>
</dbReference>
<dbReference type="PANTHER" id="PTHR36766">
    <property type="entry name" value="PLANT BROAD-SPECTRUM MILDEW RESISTANCE PROTEIN RPW8"/>
    <property type="match status" value="1"/>
</dbReference>
<dbReference type="SUPFAM" id="SSF52540">
    <property type="entry name" value="P-loop containing nucleoside triphosphate hydrolases"/>
    <property type="match status" value="1"/>
</dbReference>
<dbReference type="Gene3D" id="3.40.50.300">
    <property type="entry name" value="P-loop containing nucleotide triphosphate hydrolases"/>
    <property type="match status" value="1"/>
</dbReference>
<dbReference type="GO" id="GO:0043531">
    <property type="term" value="F:ADP binding"/>
    <property type="evidence" value="ECO:0007669"/>
    <property type="project" value="InterPro"/>
</dbReference>
<dbReference type="InterPro" id="IPR002182">
    <property type="entry name" value="NB-ARC"/>
</dbReference>
<feature type="domain" description="Disease resistance N-terminal" evidence="6">
    <location>
        <begin position="8"/>
        <end position="99"/>
    </location>
</feature>
<dbReference type="Pfam" id="PF23598">
    <property type="entry name" value="LRR_14"/>
    <property type="match status" value="1"/>
</dbReference>
<dbReference type="AlphaFoldDB" id="A0AAU9T7N2"/>
<evidence type="ECO:0000259" key="8">
    <source>
        <dbReference type="Pfam" id="PF23559"/>
    </source>
</evidence>
<gene>
    <name evidence="10" type="ORF">TAV2_LOCUS26155</name>
</gene>
<keyword evidence="4" id="KW-0067">ATP-binding</keyword>
<evidence type="ECO:0000256" key="1">
    <source>
        <dbReference type="ARBA" id="ARBA00022737"/>
    </source>
</evidence>